<feature type="compositionally biased region" description="Polar residues" evidence="1">
    <location>
        <begin position="35"/>
        <end position="44"/>
    </location>
</feature>
<feature type="compositionally biased region" description="Basic and acidic residues" evidence="1">
    <location>
        <begin position="1"/>
        <end position="11"/>
    </location>
</feature>
<comment type="caution">
    <text evidence="3">The sequence shown here is derived from an EMBL/GenBank/DDBJ whole genome shotgun (WGS) entry which is preliminary data.</text>
</comment>
<dbReference type="AlphaFoldDB" id="A0A4R2J8U7"/>
<organism evidence="3 4">
    <name type="scientific">Actinocrispum wychmicini</name>
    <dbReference type="NCBI Taxonomy" id="1213861"/>
    <lineage>
        <taxon>Bacteria</taxon>
        <taxon>Bacillati</taxon>
        <taxon>Actinomycetota</taxon>
        <taxon>Actinomycetes</taxon>
        <taxon>Pseudonocardiales</taxon>
        <taxon>Pseudonocardiaceae</taxon>
        <taxon>Actinocrispum</taxon>
    </lineage>
</organism>
<evidence type="ECO:0000313" key="4">
    <source>
        <dbReference type="Proteomes" id="UP000295680"/>
    </source>
</evidence>
<protein>
    <submittedName>
        <fullName evidence="3">Integrase-like protein</fullName>
    </submittedName>
</protein>
<feature type="compositionally biased region" description="Low complexity" evidence="1">
    <location>
        <begin position="333"/>
        <end position="349"/>
    </location>
</feature>
<feature type="region of interest" description="Disordered" evidence="1">
    <location>
        <begin position="1"/>
        <end position="76"/>
    </location>
</feature>
<dbReference type="Pfam" id="PF13683">
    <property type="entry name" value="rve_3"/>
    <property type="match status" value="1"/>
</dbReference>
<name>A0A4R2J8U7_9PSEU</name>
<dbReference type="Proteomes" id="UP000295680">
    <property type="component" value="Unassembled WGS sequence"/>
</dbReference>
<dbReference type="InterPro" id="IPR001584">
    <property type="entry name" value="Integrase_cat-core"/>
</dbReference>
<keyword evidence="4" id="KW-1185">Reference proteome</keyword>
<feature type="domain" description="Integrase catalytic" evidence="2">
    <location>
        <begin position="200"/>
        <end position="254"/>
    </location>
</feature>
<gene>
    <name evidence="3" type="ORF">EV192_107154</name>
</gene>
<accession>A0A4R2J8U7</accession>
<dbReference type="EMBL" id="SLWS01000007">
    <property type="protein sequence ID" value="TCO55731.1"/>
    <property type="molecule type" value="Genomic_DNA"/>
</dbReference>
<evidence type="ECO:0000259" key="2">
    <source>
        <dbReference type="Pfam" id="PF13683"/>
    </source>
</evidence>
<reference evidence="3 4" key="1">
    <citation type="submission" date="2019-03" db="EMBL/GenBank/DDBJ databases">
        <title>Genomic Encyclopedia of Type Strains, Phase IV (KMG-IV): sequencing the most valuable type-strain genomes for metagenomic binning, comparative biology and taxonomic classification.</title>
        <authorList>
            <person name="Goeker M."/>
        </authorList>
    </citation>
    <scope>NUCLEOTIDE SEQUENCE [LARGE SCALE GENOMIC DNA]</scope>
    <source>
        <strain evidence="3 4">DSM 45934</strain>
    </source>
</reference>
<feature type="region of interest" description="Disordered" evidence="1">
    <location>
        <begin position="316"/>
        <end position="349"/>
    </location>
</feature>
<dbReference type="GO" id="GO:0015074">
    <property type="term" value="P:DNA integration"/>
    <property type="evidence" value="ECO:0007669"/>
    <property type="project" value="InterPro"/>
</dbReference>
<evidence type="ECO:0000256" key="1">
    <source>
        <dbReference type="SAM" id="MobiDB-lite"/>
    </source>
</evidence>
<proteinExistence type="predicted"/>
<sequence length="383" mass="42024">MDRADPHRLPAPEHAASTDLTSPKPVPTSRKPSPGTWNPASPTRQRAHPPTQTRKEGHPPATSPPQATPSPTRKIRARRRWHAAFPIQPATILAWHRKLIARKWDYSTCRRPSGRPPTHATVAKLVLRLARDDPRCGHRRIHGELVGLGHRIAASTVWKILNSAGIDPAPRRTGPARKQFLASQARGILAADFFHIDTAPRMNAHCERVIRTRRIEVCDRVLILNAAHARHVLAENQRYYIQHRPHQAWQQRPPEPCRQPKLYRRPTLAPCYAPMSSVDSSTSPIRSLTCNDDFSSGIGQMFVHGRIVMSVPDTSSPMTLVHRRTPSPSAGLAPSVGSAPTGSSSSESATYASCSASASPITTPGAATKATGCFYMPSTTNQT</sequence>
<evidence type="ECO:0000313" key="3">
    <source>
        <dbReference type="EMBL" id="TCO55731.1"/>
    </source>
</evidence>